<dbReference type="Proteomes" id="UP000676336">
    <property type="component" value="Unassembled WGS sequence"/>
</dbReference>
<feature type="region of interest" description="Disordered" evidence="1">
    <location>
        <begin position="397"/>
        <end position="416"/>
    </location>
</feature>
<protein>
    <submittedName>
        <fullName evidence="2">Uncharacterized protein</fullName>
    </submittedName>
</protein>
<feature type="compositionally biased region" description="Low complexity" evidence="1">
    <location>
        <begin position="263"/>
        <end position="272"/>
    </location>
</feature>
<feature type="region of interest" description="Disordered" evidence="1">
    <location>
        <begin position="245"/>
        <end position="281"/>
    </location>
</feature>
<feature type="compositionally biased region" description="Low complexity" evidence="1">
    <location>
        <begin position="398"/>
        <end position="416"/>
    </location>
</feature>
<evidence type="ECO:0000313" key="3">
    <source>
        <dbReference type="EMBL" id="CAF3811290.1"/>
    </source>
</evidence>
<accession>A0A816YNA1</accession>
<evidence type="ECO:0000313" key="4">
    <source>
        <dbReference type="Proteomes" id="UP000663824"/>
    </source>
</evidence>
<evidence type="ECO:0000256" key="1">
    <source>
        <dbReference type="SAM" id="MobiDB-lite"/>
    </source>
</evidence>
<dbReference type="Proteomes" id="UP000663824">
    <property type="component" value="Unassembled WGS sequence"/>
</dbReference>
<evidence type="ECO:0000313" key="2">
    <source>
        <dbReference type="EMBL" id="CAF2163317.1"/>
    </source>
</evidence>
<dbReference type="EMBL" id="CAJNRE010018289">
    <property type="protein sequence ID" value="CAF2163317.1"/>
    <property type="molecule type" value="Genomic_DNA"/>
</dbReference>
<sequence length="416" mass="46264">MDISAFIPPDIDANGQEEDQRADPSLGTAIVNTQILTIFNYKGNQVYVYGALSNENENKLTPQKWIFYFVPIMMPVQMADDPNGSWVISVRNEVRAKLMLSNTDVEVLALKAIEKKYAPDEFQYSKFWTVAPLMIDSIKAYVVKGGNSPVEGVYSNPITHPNGQEIIFRKDLIISTINSVPCFLLTNDPCEVLNLNIDDDALNVLKGKICFPLSDGSFIVKPGFKTGFICLRDLLSKKTEERLKQLRSTKTQSTTAAPMNNIPSSSPSSSPSLTPPRTTIASAPQIAASPSSDIVATPIMEHRRYFLNLLKSWCSNHKDDFLSDSFDLNEGKDFILNVLYDQNNDLKVNVKCNCNKSITLAMKDGKMQLSNYQKHLRSTNCSHIKAIKKMNGEQKKISLQQSKDASSSSTSVTLKA</sequence>
<name>A0A816YNA1_9BILA</name>
<gene>
    <name evidence="2" type="ORF">MBJ925_LOCUS33306</name>
    <name evidence="3" type="ORF">SMN809_LOCUS1741</name>
</gene>
<proteinExistence type="predicted"/>
<dbReference type="EMBL" id="CAJOBI010000283">
    <property type="protein sequence ID" value="CAF3811290.1"/>
    <property type="molecule type" value="Genomic_DNA"/>
</dbReference>
<comment type="caution">
    <text evidence="2">The sequence shown here is derived from an EMBL/GenBank/DDBJ whole genome shotgun (WGS) entry which is preliminary data.</text>
</comment>
<organism evidence="2 4">
    <name type="scientific">Rotaria magnacalcarata</name>
    <dbReference type="NCBI Taxonomy" id="392030"/>
    <lineage>
        <taxon>Eukaryota</taxon>
        <taxon>Metazoa</taxon>
        <taxon>Spiralia</taxon>
        <taxon>Gnathifera</taxon>
        <taxon>Rotifera</taxon>
        <taxon>Eurotatoria</taxon>
        <taxon>Bdelloidea</taxon>
        <taxon>Philodinida</taxon>
        <taxon>Philodinidae</taxon>
        <taxon>Rotaria</taxon>
    </lineage>
</organism>
<dbReference type="AlphaFoldDB" id="A0A816YNA1"/>
<reference evidence="2" key="1">
    <citation type="submission" date="2021-02" db="EMBL/GenBank/DDBJ databases">
        <authorList>
            <person name="Nowell W R."/>
        </authorList>
    </citation>
    <scope>NUCLEOTIDE SEQUENCE</scope>
</reference>
<feature type="compositionally biased region" description="Polar residues" evidence="1">
    <location>
        <begin position="246"/>
        <end position="262"/>
    </location>
</feature>